<dbReference type="Proteomes" id="UP000672526">
    <property type="component" value="Unassembled WGS sequence"/>
</dbReference>
<sequence length="79" mass="8338">MNTLPFAVTMNVTHSERGTSIRPIVLASHFEPGMVAAIKRHTATFCRPVMGCEDVGGASTFARALAILTYSREATGAAA</sequence>
<comment type="caution">
    <text evidence="1">The sequence shown here is derived from an EMBL/GenBank/DDBJ whole genome shotgun (WGS) entry which is preliminary data.</text>
</comment>
<evidence type="ECO:0000313" key="2">
    <source>
        <dbReference type="Proteomes" id="UP000672526"/>
    </source>
</evidence>
<name>A0ABN7KUW0_9BURK</name>
<organism evidence="1 2">
    <name type="scientific">Paraburkholderia haematera</name>
    <dbReference type="NCBI Taxonomy" id="2793077"/>
    <lineage>
        <taxon>Bacteria</taxon>
        <taxon>Pseudomonadati</taxon>
        <taxon>Pseudomonadota</taxon>
        <taxon>Betaproteobacteria</taxon>
        <taxon>Burkholderiales</taxon>
        <taxon>Burkholderiaceae</taxon>
        <taxon>Paraburkholderia</taxon>
    </lineage>
</organism>
<reference evidence="1 2" key="1">
    <citation type="submission" date="2021-02" db="EMBL/GenBank/DDBJ databases">
        <authorList>
            <person name="Vanwijnsberghe S."/>
        </authorList>
    </citation>
    <scope>NUCLEOTIDE SEQUENCE [LARGE SCALE GENOMIC DNA]</scope>
    <source>
        <strain evidence="1 2">LMG 31837</strain>
    </source>
</reference>
<proteinExistence type="predicted"/>
<gene>
    <name evidence="1" type="ORF">R69888_01294</name>
</gene>
<dbReference type="RefSeq" id="WP_211610184.1">
    <property type="nucleotide sequence ID" value="NZ_CAJNBK010000002.1"/>
</dbReference>
<protein>
    <submittedName>
        <fullName evidence="1">Uncharacterized protein</fullName>
    </submittedName>
</protein>
<dbReference type="EMBL" id="CAJNBK010000002">
    <property type="protein sequence ID" value="CAE6714214.1"/>
    <property type="molecule type" value="Genomic_DNA"/>
</dbReference>
<evidence type="ECO:0000313" key="1">
    <source>
        <dbReference type="EMBL" id="CAE6714214.1"/>
    </source>
</evidence>
<keyword evidence="2" id="KW-1185">Reference proteome</keyword>
<accession>A0ABN7KUW0</accession>